<dbReference type="RefSeq" id="WP_066241117.1">
    <property type="nucleotide sequence ID" value="NZ_LSGP01000017.1"/>
</dbReference>
<evidence type="ECO:0000259" key="3">
    <source>
        <dbReference type="Pfam" id="PF00724"/>
    </source>
</evidence>
<protein>
    <submittedName>
        <fullName evidence="4">Oxidoreductase</fullName>
    </submittedName>
</protein>
<dbReference type="Proteomes" id="UP000076268">
    <property type="component" value="Unassembled WGS sequence"/>
</dbReference>
<evidence type="ECO:0000313" key="4">
    <source>
        <dbReference type="EMBL" id="KYZ76160.1"/>
    </source>
</evidence>
<dbReference type="PANTHER" id="PTHR43656:SF2">
    <property type="entry name" value="BINDING OXIDOREDUCTASE, PUTATIVE (AFU_ORTHOLOGUE AFUA_2G08260)-RELATED"/>
    <property type="match status" value="1"/>
</dbReference>
<dbReference type="CDD" id="cd02803">
    <property type="entry name" value="OYE_like_FMN_family"/>
    <property type="match status" value="1"/>
</dbReference>
<sequence>MKSLFDQTQLAGMKLKNRFIRSATYDGLADERGHMTQELFAVYENLAKGGAGTIITGLAQVTDLEQPYPAQMGIYDDSFIDEYKKLTEAIHHYDARIVLQLACLGSQTSFTASGKVMWGPSQVEDLGFKTTPAAMTTDEILFVQTAFADAALRAKQAGFDGVQMHAAHGYLLNKFLTPYYNRRTDSYGGGIENRARMVVETYMAIREKVGPDYPVLIKINSEDYMSQGMTFAECKYVCKVLVQLGITAIEISGGSSSSRPNEGPVRVVTPEQEAYFQSYAAEIAQELTVPVIAVGGNRDVASMTAILNDTLIEYIALSRPLICEPNLIDRWQSGDLNRAKCVSCNKCFRRGGTRCIFNCKKPSDV</sequence>
<evidence type="ECO:0000256" key="2">
    <source>
        <dbReference type="ARBA" id="ARBA00023002"/>
    </source>
</evidence>
<keyword evidence="1" id="KW-0285">Flavoprotein</keyword>
<proteinExistence type="predicted"/>
<dbReference type="EMBL" id="LSGP01000017">
    <property type="protein sequence ID" value="KYZ76160.1"/>
    <property type="molecule type" value="Genomic_DNA"/>
</dbReference>
<comment type="caution">
    <text evidence="4">The sequence shown here is derived from an EMBL/GenBank/DDBJ whole genome shotgun (WGS) entry which is preliminary data.</text>
</comment>
<dbReference type="SUPFAM" id="SSF51395">
    <property type="entry name" value="FMN-linked oxidoreductases"/>
    <property type="match status" value="1"/>
</dbReference>
<dbReference type="InterPro" id="IPR013785">
    <property type="entry name" value="Aldolase_TIM"/>
</dbReference>
<dbReference type="InterPro" id="IPR001155">
    <property type="entry name" value="OxRdtase_FMN_N"/>
</dbReference>
<dbReference type="AlphaFoldDB" id="A0A154BQL7"/>
<feature type="domain" description="NADH:flavin oxidoreductase/NADH oxidase N-terminal" evidence="3">
    <location>
        <begin position="4"/>
        <end position="334"/>
    </location>
</feature>
<organism evidence="4 5">
    <name type="scientific">Anaerosporomusa subterranea</name>
    <dbReference type="NCBI Taxonomy" id="1794912"/>
    <lineage>
        <taxon>Bacteria</taxon>
        <taxon>Bacillati</taxon>
        <taxon>Bacillota</taxon>
        <taxon>Negativicutes</taxon>
        <taxon>Acetonemataceae</taxon>
        <taxon>Anaerosporomusa</taxon>
    </lineage>
</organism>
<dbReference type="STRING" id="1794912.AXX12_06875"/>
<gene>
    <name evidence="4" type="ORF">AXX12_06875</name>
</gene>
<dbReference type="Pfam" id="PF00724">
    <property type="entry name" value="Oxidored_FMN"/>
    <property type="match status" value="1"/>
</dbReference>
<dbReference type="Gene3D" id="3.20.20.70">
    <property type="entry name" value="Aldolase class I"/>
    <property type="match status" value="1"/>
</dbReference>
<dbReference type="GO" id="GO:0016491">
    <property type="term" value="F:oxidoreductase activity"/>
    <property type="evidence" value="ECO:0007669"/>
    <property type="project" value="UniProtKB-KW"/>
</dbReference>
<name>A0A154BQL7_ANASB</name>
<evidence type="ECO:0000313" key="5">
    <source>
        <dbReference type="Proteomes" id="UP000076268"/>
    </source>
</evidence>
<accession>A0A154BQL7</accession>
<dbReference type="GO" id="GO:0010181">
    <property type="term" value="F:FMN binding"/>
    <property type="evidence" value="ECO:0007669"/>
    <property type="project" value="InterPro"/>
</dbReference>
<dbReference type="PANTHER" id="PTHR43656">
    <property type="entry name" value="BINDING OXIDOREDUCTASE, PUTATIVE (AFU_ORTHOLOGUE AFUA_2G08260)-RELATED"/>
    <property type="match status" value="1"/>
</dbReference>
<evidence type="ECO:0000256" key="1">
    <source>
        <dbReference type="ARBA" id="ARBA00022630"/>
    </source>
</evidence>
<reference evidence="4 5" key="1">
    <citation type="submission" date="2016-02" db="EMBL/GenBank/DDBJ databases">
        <title>Anaerosporomusa subterraneum gen. nov., sp. nov., a spore-forming obligate anaerobe isolated from saprolite.</title>
        <authorList>
            <person name="Choi J.K."/>
            <person name="Shah M."/>
            <person name="Yee N."/>
        </authorList>
    </citation>
    <scope>NUCLEOTIDE SEQUENCE [LARGE SCALE GENOMIC DNA]</scope>
    <source>
        <strain evidence="4 5">RU4</strain>
    </source>
</reference>
<keyword evidence="2" id="KW-0560">Oxidoreductase</keyword>
<keyword evidence="5" id="KW-1185">Reference proteome</keyword>
<dbReference type="InterPro" id="IPR051799">
    <property type="entry name" value="NADH_flavin_oxidoreductase"/>
</dbReference>
<dbReference type="OrthoDB" id="9772736at2"/>